<evidence type="ECO:0000259" key="3">
    <source>
        <dbReference type="Pfam" id="PF01156"/>
    </source>
</evidence>
<dbReference type="InterPro" id="IPR001910">
    <property type="entry name" value="Inosine/uridine_hydrolase_dom"/>
</dbReference>
<evidence type="ECO:0000256" key="1">
    <source>
        <dbReference type="ARBA" id="ARBA00022801"/>
    </source>
</evidence>
<dbReference type="GO" id="GO:0008477">
    <property type="term" value="F:purine nucleosidase activity"/>
    <property type="evidence" value="ECO:0007669"/>
    <property type="project" value="TreeGrafter"/>
</dbReference>
<reference evidence="4 5" key="1">
    <citation type="submission" date="2019-11" db="EMBL/GenBank/DDBJ databases">
        <title>Genome sequences of 17 halophilic strains isolated from different environments.</title>
        <authorList>
            <person name="Furrow R.E."/>
        </authorList>
    </citation>
    <scope>NUCLEOTIDE SEQUENCE [LARGE SCALE GENOMIC DNA]</scope>
    <source>
        <strain evidence="4 5">22506_14_FS</strain>
    </source>
</reference>
<dbReference type="Gene3D" id="3.90.245.10">
    <property type="entry name" value="Ribonucleoside hydrolase-like"/>
    <property type="match status" value="1"/>
</dbReference>
<proteinExistence type="predicted"/>
<dbReference type="EMBL" id="WMEY01000004">
    <property type="protein sequence ID" value="MYL64582.1"/>
    <property type="molecule type" value="Genomic_DNA"/>
</dbReference>
<keyword evidence="1 4" id="KW-0378">Hydrolase</keyword>
<dbReference type="PANTHER" id="PTHR12304:SF4">
    <property type="entry name" value="URIDINE NUCLEOSIDASE"/>
    <property type="match status" value="1"/>
</dbReference>
<dbReference type="Pfam" id="PF01156">
    <property type="entry name" value="IU_nuc_hydro"/>
    <property type="match status" value="1"/>
</dbReference>
<dbReference type="PANTHER" id="PTHR12304">
    <property type="entry name" value="INOSINE-URIDINE PREFERRING NUCLEOSIDE HYDROLASE"/>
    <property type="match status" value="1"/>
</dbReference>
<gene>
    <name evidence="4" type="ORF">GLW07_14590</name>
</gene>
<dbReference type="AlphaFoldDB" id="A0A845F0U3"/>
<feature type="domain" description="Inosine/uridine-preferring nucleoside hydrolase" evidence="3">
    <location>
        <begin position="6"/>
        <end position="297"/>
    </location>
</feature>
<dbReference type="RefSeq" id="WP_160920016.1">
    <property type="nucleotide sequence ID" value="NZ_WMEY01000004.1"/>
</dbReference>
<evidence type="ECO:0000313" key="4">
    <source>
        <dbReference type="EMBL" id="MYL64582.1"/>
    </source>
</evidence>
<keyword evidence="2" id="KW-0326">Glycosidase</keyword>
<comment type="caution">
    <text evidence="4">The sequence shown here is derived from an EMBL/GenBank/DDBJ whole genome shotgun (WGS) entry which is preliminary data.</text>
</comment>
<sequence>MGQKVLFFGDVGIDDTIALLFAYLSEGIEVIGIVACYGNVSKKQTTRNVRYLLQEVGRTDIPVMGGAEKPMTGEVPTYYPNVHGPEGLGPISPPPNEAEPLENFFDVITLIEKYSEDLVIVNVGRMTSLATLFLLYPDTMKMIKSFYIMGGAFNVPGNVTPSAEANFYADPVAANVVMKYAENVFLFPLNVTQHAIVTPGMVNYIEAISKPPFLKPLLDYYYEEFYQKMVPDIEGSPVHDALTIMSVENNSICTFYRTPVAVEITGEARGLSIGDFRKSFEHAEFDSRAAHYVAIELNYFMFYKLFMETMTGETF</sequence>
<dbReference type="Proteomes" id="UP000447833">
    <property type="component" value="Unassembled WGS sequence"/>
</dbReference>
<organism evidence="4 5">
    <name type="scientific">Guptibacillus hwajinpoensis</name>
    <dbReference type="NCBI Taxonomy" id="208199"/>
    <lineage>
        <taxon>Bacteria</taxon>
        <taxon>Bacillati</taxon>
        <taxon>Bacillota</taxon>
        <taxon>Bacilli</taxon>
        <taxon>Bacillales</taxon>
        <taxon>Guptibacillaceae</taxon>
        <taxon>Guptibacillus</taxon>
    </lineage>
</organism>
<dbReference type="CDD" id="cd00455">
    <property type="entry name" value="nuc_hydro"/>
    <property type="match status" value="1"/>
</dbReference>
<protein>
    <submittedName>
        <fullName evidence="4">Nucleoside hydrolase</fullName>
    </submittedName>
</protein>
<dbReference type="GO" id="GO:0005829">
    <property type="term" value="C:cytosol"/>
    <property type="evidence" value="ECO:0007669"/>
    <property type="project" value="TreeGrafter"/>
</dbReference>
<dbReference type="GO" id="GO:0006152">
    <property type="term" value="P:purine nucleoside catabolic process"/>
    <property type="evidence" value="ECO:0007669"/>
    <property type="project" value="TreeGrafter"/>
</dbReference>
<accession>A0A845F0U3</accession>
<dbReference type="InterPro" id="IPR036452">
    <property type="entry name" value="Ribo_hydro-like"/>
</dbReference>
<evidence type="ECO:0000313" key="5">
    <source>
        <dbReference type="Proteomes" id="UP000447833"/>
    </source>
</evidence>
<evidence type="ECO:0000256" key="2">
    <source>
        <dbReference type="ARBA" id="ARBA00023295"/>
    </source>
</evidence>
<name>A0A845F0U3_9BACL</name>
<dbReference type="SUPFAM" id="SSF53590">
    <property type="entry name" value="Nucleoside hydrolase"/>
    <property type="match status" value="1"/>
</dbReference>
<dbReference type="InterPro" id="IPR023186">
    <property type="entry name" value="IUNH"/>
</dbReference>